<dbReference type="AlphaFoldDB" id="A0A438IDH6"/>
<gene>
    <name evidence="1" type="ORF">CK203_029831</name>
</gene>
<reference evidence="1 2" key="1">
    <citation type="journal article" date="2018" name="PLoS Genet.">
        <title>Population sequencing reveals clonal diversity and ancestral inbreeding in the grapevine cultivar Chardonnay.</title>
        <authorList>
            <person name="Roach M.J."/>
            <person name="Johnson D.L."/>
            <person name="Bohlmann J."/>
            <person name="van Vuuren H.J."/>
            <person name="Jones S.J."/>
            <person name="Pretorius I.S."/>
            <person name="Schmidt S.A."/>
            <person name="Borneman A.R."/>
        </authorList>
    </citation>
    <scope>NUCLEOTIDE SEQUENCE [LARGE SCALE GENOMIC DNA]</scope>
    <source>
        <strain evidence="2">cv. Chardonnay</strain>
        <tissue evidence="1">Leaf</tissue>
    </source>
</reference>
<dbReference type="EMBL" id="QGNW01000119">
    <property type="protein sequence ID" value="RVW94772.1"/>
    <property type="molecule type" value="Genomic_DNA"/>
</dbReference>
<accession>A0A438IDH6</accession>
<comment type="caution">
    <text evidence="1">The sequence shown here is derived from an EMBL/GenBank/DDBJ whole genome shotgun (WGS) entry which is preliminary data.</text>
</comment>
<dbReference type="Proteomes" id="UP000288805">
    <property type="component" value="Unassembled WGS sequence"/>
</dbReference>
<sequence length="118" mass="13366">MSTGIAHLTFRVLHSSSASSLRYPVLIAYSSRSPHRIVPFGRILARTPGWVRAFVFICWLNIHIPCTRELYRRGHICRPPQGVGGLFFYYFFAVFPDGSQVVYFQAADGRLARAEKCG</sequence>
<evidence type="ECO:0000313" key="2">
    <source>
        <dbReference type="Proteomes" id="UP000288805"/>
    </source>
</evidence>
<protein>
    <submittedName>
        <fullName evidence="1">Uncharacterized protein</fullName>
    </submittedName>
</protein>
<evidence type="ECO:0000313" key="1">
    <source>
        <dbReference type="EMBL" id="RVW94772.1"/>
    </source>
</evidence>
<name>A0A438IDH6_VITVI</name>
<proteinExistence type="predicted"/>
<organism evidence="1 2">
    <name type="scientific">Vitis vinifera</name>
    <name type="common">Grape</name>
    <dbReference type="NCBI Taxonomy" id="29760"/>
    <lineage>
        <taxon>Eukaryota</taxon>
        <taxon>Viridiplantae</taxon>
        <taxon>Streptophyta</taxon>
        <taxon>Embryophyta</taxon>
        <taxon>Tracheophyta</taxon>
        <taxon>Spermatophyta</taxon>
        <taxon>Magnoliopsida</taxon>
        <taxon>eudicotyledons</taxon>
        <taxon>Gunneridae</taxon>
        <taxon>Pentapetalae</taxon>
        <taxon>rosids</taxon>
        <taxon>Vitales</taxon>
        <taxon>Vitaceae</taxon>
        <taxon>Viteae</taxon>
        <taxon>Vitis</taxon>
    </lineage>
</organism>